<dbReference type="Proteomes" id="UP001050975">
    <property type="component" value="Unassembled WGS sequence"/>
</dbReference>
<keyword evidence="2" id="KW-1185">Reference proteome</keyword>
<dbReference type="EMBL" id="BLAY01000145">
    <property type="protein sequence ID" value="GET42031.1"/>
    <property type="molecule type" value="Genomic_DNA"/>
</dbReference>
<evidence type="ECO:0000313" key="1">
    <source>
        <dbReference type="EMBL" id="GET42031.1"/>
    </source>
</evidence>
<evidence type="ECO:0008006" key="3">
    <source>
        <dbReference type="Google" id="ProtNLM"/>
    </source>
</evidence>
<protein>
    <recommendedName>
        <fullName evidence="3">DUF4258 domain-containing protein</fullName>
    </recommendedName>
</protein>
<name>A0AAV3XKI0_9CYAN</name>
<accession>A0AAV3XKI0</accession>
<organism evidence="1 2">
    <name type="scientific">Microseira wollei NIES-4236</name>
    <dbReference type="NCBI Taxonomy" id="2530354"/>
    <lineage>
        <taxon>Bacteria</taxon>
        <taxon>Bacillati</taxon>
        <taxon>Cyanobacteriota</taxon>
        <taxon>Cyanophyceae</taxon>
        <taxon>Oscillatoriophycideae</taxon>
        <taxon>Aerosakkonematales</taxon>
        <taxon>Aerosakkonemataceae</taxon>
        <taxon>Microseira</taxon>
    </lineage>
</organism>
<dbReference type="AlphaFoldDB" id="A0AAV3XKI0"/>
<dbReference type="Pfam" id="PF14076">
    <property type="entry name" value="DUF4258"/>
    <property type="match status" value="1"/>
</dbReference>
<comment type="caution">
    <text evidence="1">The sequence shown here is derived from an EMBL/GenBank/DDBJ whole genome shotgun (WGS) entry which is preliminary data.</text>
</comment>
<reference evidence="1" key="1">
    <citation type="submission" date="2019-10" db="EMBL/GenBank/DDBJ databases">
        <title>Draft genome sequece of Microseira wollei NIES-4236.</title>
        <authorList>
            <person name="Yamaguchi H."/>
            <person name="Suzuki S."/>
            <person name="Kawachi M."/>
        </authorList>
    </citation>
    <scope>NUCLEOTIDE SEQUENCE</scope>
    <source>
        <strain evidence="1">NIES-4236</strain>
    </source>
</reference>
<evidence type="ECO:0000313" key="2">
    <source>
        <dbReference type="Proteomes" id="UP001050975"/>
    </source>
</evidence>
<gene>
    <name evidence="1" type="ORF">MiSe_68450</name>
</gene>
<sequence length="93" mass="10687">MFEQILQQMRQKIRQQQYVMTLHADEEMADDNLMLADVEEAILTGEILERQKDRDTDEWKYRISGFSIDGAPVEVVAKLGVTGKVVIITVYAL</sequence>
<dbReference type="RefSeq" id="WP_226588924.1">
    <property type="nucleotide sequence ID" value="NZ_BLAY01000145.1"/>
</dbReference>
<proteinExistence type="predicted"/>
<dbReference type="InterPro" id="IPR025354">
    <property type="entry name" value="DUF4258"/>
</dbReference>